<feature type="domain" description="Asn/Gln amidotransferase" evidence="10">
    <location>
        <begin position="135"/>
        <end position="282"/>
    </location>
</feature>
<comment type="caution">
    <text evidence="11">The sequence shown here is derived from an EMBL/GenBank/DDBJ whole genome shotgun (WGS) entry which is preliminary data.</text>
</comment>
<dbReference type="PANTHER" id="PTHR11659">
    <property type="entry name" value="GLUTAMYL-TRNA GLN AMIDOTRANSFERASE SUBUNIT B MITOCHONDRIAL AND PROKARYOTIC PET112-RELATED"/>
    <property type="match status" value="1"/>
</dbReference>
<dbReference type="SUPFAM" id="SSF89095">
    <property type="entry name" value="GatB/YqeY motif"/>
    <property type="match status" value="1"/>
</dbReference>
<comment type="catalytic activity">
    <reaction evidence="8">
        <text>L-aspartyl-tRNA(Asn) + L-glutamine + ATP + H2O = L-asparaginyl-tRNA(Asn) + L-glutamate + ADP + phosphate + 2 H(+)</text>
        <dbReference type="Rhea" id="RHEA:14513"/>
        <dbReference type="Rhea" id="RHEA-COMP:9674"/>
        <dbReference type="Rhea" id="RHEA-COMP:9677"/>
        <dbReference type="ChEBI" id="CHEBI:15377"/>
        <dbReference type="ChEBI" id="CHEBI:15378"/>
        <dbReference type="ChEBI" id="CHEBI:29985"/>
        <dbReference type="ChEBI" id="CHEBI:30616"/>
        <dbReference type="ChEBI" id="CHEBI:43474"/>
        <dbReference type="ChEBI" id="CHEBI:58359"/>
        <dbReference type="ChEBI" id="CHEBI:78515"/>
        <dbReference type="ChEBI" id="CHEBI:78516"/>
        <dbReference type="ChEBI" id="CHEBI:456216"/>
    </reaction>
</comment>
<evidence type="ECO:0000256" key="9">
    <source>
        <dbReference type="ARBA" id="ARBA00047913"/>
    </source>
</evidence>
<dbReference type="GO" id="GO:0006412">
    <property type="term" value="P:translation"/>
    <property type="evidence" value="ECO:0007669"/>
    <property type="project" value="UniProtKB-KW"/>
</dbReference>
<dbReference type="Pfam" id="PF02934">
    <property type="entry name" value="GatB_N"/>
    <property type="match status" value="1"/>
</dbReference>
<dbReference type="InterPro" id="IPR006075">
    <property type="entry name" value="Asn/Gln-tRNA_Trfase_suB/E_cat"/>
</dbReference>
<dbReference type="SUPFAM" id="SSF55931">
    <property type="entry name" value="Glutamine synthetase/guanido kinase"/>
    <property type="match status" value="1"/>
</dbReference>
<keyword evidence="6" id="KW-0648">Protein biosynthesis</keyword>
<dbReference type="PANTHER" id="PTHR11659:SF0">
    <property type="entry name" value="GLUTAMYL-TRNA(GLN) AMIDOTRANSFERASE SUBUNIT B, MITOCHONDRIAL"/>
    <property type="match status" value="1"/>
</dbReference>
<evidence type="ECO:0000256" key="1">
    <source>
        <dbReference type="ARBA" id="ARBA00005306"/>
    </source>
</evidence>
<evidence type="ECO:0000313" key="11">
    <source>
        <dbReference type="EMBL" id="PIP16672.1"/>
    </source>
</evidence>
<evidence type="ECO:0000256" key="7">
    <source>
        <dbReference type="ARBA" id="ARBA00024799"/>
    </source>
</evidence>
<proteinExistence type="inferred from homology"/>
<feature type="non-terminal residue" evidence="11">
    <location>
        <position position="1"/>
    </location>
</feature>
<accession>A0A2G9YBX2</accession>
<sequence length="285" mass="32134">ANISLRPFGHPELGTKVEVKNMNSFRAVRLALKYEAERQTSLLSSPRKDELVQETRLWNEKEGKTFPMRTKEEAQDYRYFPEPDLLPLKLSNDFIQDVRCGIMELPAEKARRFQKEYQIPDYDAGVITASRDLADFFETVIRLAPEPKTVSNWLMTEVLSILKEGSKDIKESGISAESLAEVIKLVSEAKITSATGKEVLRASLKTGTRPAEIVAERGLNQISDIEVITRLVEEALTANPKSVEDYRNGKKNALAFLIGSVMRQTKGKANPKLVQEILLNLLEQK</sequence>
<evidence type="ECO:0000256" key="2">
    <source>
        <dbReference type="ARBA" id="ARBA00011123"/>
    </source>
</evidence>
<keyword evidence="4" id="KW-0547">Nucleotide-binding</keyword>
<dbReference type="Gene3D" id="1.10.150.380">
    <property type="entry name" value="GatB domain, N-terminal subdomain"/>
    <property type="match status" value="1"/>
</dbReference>
<dbReference type="AlphaFoldDB" id="A0A2G9YBX2"/>
<organism evidence="11 12">
    <name type="scientific">bacterium (Candidatus Ratteibacteria) CG23_combo_of_CG06-09_8_20_14_all_48_7</name>
    <dbReference type="NCBI Taxonomy" id="2014292"/>
    <lineage>
        <taxon>Bacteria</taxon>
        <taxon>Candidatus Ratteibacteria</taxon>
    </lineage>
</organism>
<dbReference type="GO" id="GO:0005524">
    <property type="term" value="F:ATP binding"/>
    <property type="evidence" value="ECO:0007669"/>
    <property type="project" value="UniProtKB-KW"/>
</dbReference>
<dbReference type="Proteomes" id="UP000230392">
    <property type="component" value="Unassembled WGS sequence"/>
</dbReference>
<evidence type="ECO:0000256" key="5">
    <source>
        <dbReference type="ARBA" id="ARBA00022840"/>
    </source>
</evidence>
<dbReference type="InterPro" id="IPR023168">
    <property type="entry name" value="GatB_Yqey_C_2"/>
</dbReference>
<dbReference type="GO" id="GO:0050567">
    <property type="term" value="F:glutaminyl-tRNA synthase (glutamine-hydrolyzing) activity"/>
    <property type="evidence" value="ECO:0007669"/>
    <property type="project" value="TreeGrafter"/>
</dbReference>
<comment type="subunit">
    <text evidence="2">Heterotrimer of A, B and C subunits.</text>
</comment>
<dbReference type="GO" id="GO:0016740">
    <property type="term" value="F:transferase activity"/>
    <property type="evidence" value="ECO:0007669"/>
    <property type="project" value="UniProtKB-KW"/>
</dbReference>
<dbReference type="InterPro" id="IPR003789">
    <property type="entry name" value="Asn/Gln_tRNA_amidoTrase-B-like"/>
</dbReference>
<dbReference type="FunFam" id="1.10.150.380:FF:000001">
    <property type="entry name" value="Aspartyl/glutamyl-tRNA(Asn/Gln) amidotransferase subunit B"/>
    <property type="match status" value="1"/>
</dbReference>
<evidence type="ECO:0000256" key="3">
    <source>
        <dbReference type="ARBA" id="ARBA00022598"/>
    </source>
</evidence>
<dbReference type="InterPro" id="IPR017959">
    <property type="entry name" value="Asn/Gln-tRNA_amidoTrfase_suB/E"/>
</dbReference>
<dbReference type="EMBL" id="PCRF01000037">
    <property type="protein sequence ID" value="PIP16672.1"/>
    <property type="molecule type" value="Genomic_DNA"/>
</dbReference>
<dbReference type="SMART" id="SM00845">
    <property type="entry name" value="GatB_Yqey"/>
    <property type="match status" value="1"/>
</dbReference>
<dbReference type="FunFam" id="1.10.10.410:FF:000001">
    <property type="entry name" value="Aspartyl/glutamyl-tRNA(Asn/Gln) amidotransferase subunit B"/>
    <property type="match status" value="1"/>
</dbReference>
<dbReference type="InterPro" id="IPR042114">
    <property type="entry name" value="GatB_C_1"/>
</dbReference>
<evidence type="ECO:0000313" key="12">
    <source>
        <dbReference type="Proteomes" id="UP000230392"/>
    </source>
</evidence>
<evidence type="ECO:0000256" key="4">
    <source>
        <dbReference type="ARBA" id="ARBA00022741"/>
    </source>
</evidence>
<keyword evidence="3" id="KW-0436">Ligase</keyword>
<comment type="catalytic activity">
    <reaction evidence="9">
        <text>L-glutamyl-tRNA(Gln) + L-glutamine + ATP + H2O = L-glutaminyl-tRNA(Gln) + L-glutamate + ADP + phosphate + H(+)</text>
        <dbReference type="Rhea" id="RHEA:17521"/>
        <dbReference type="Rhea" id="RHEA-COMP:9681"/>
        <dbReference type="Rhea" id="RHEA-COMP:9684"/>
        <dbReference type="ChEBI" id="CHEBI:15377"/>
        <dbReference type="ChEBI" id="CHEBI:15378"/>
        <dbReference type="ChEBI" id="CHEBI:29985"/>
        <dbReference type="ChEBI" id="CHEBI:30616"/>
        <dbReference type="ChEBI" id="CHEBI:43474"/>
        <dbReference type="ChEBI" id="CHEBI:58359"/>
        <dbReference type="ChEBI" id="CHEBI:78520"/>
        <dbReference type="ChEBI" id="CHEBI:78521"/>
        <dbReference type="ChEBI" id="CHEBI:456216"/>
    </reaction>
</comment>
<comment type="similarity">
    <text evidence="1">Belongs to the GatB/GatE family. GatB subfamily.</text>
</comment>
<name>A0A2G9YBX2_9BACT</name>
<evidence type="ECO:0000256" key="8">
    <source>
        <dbReference type="ARBA" id="ARBA00047380"/>
    </source>
</evidence>
<dbReference type="Pfam" id="PF02637">
    <property type="entry name" value="GatB_Yqey"/>
    <property type="match status" value="1"/>
</dbReference>
<evidence type="ECO:0000256" key="6">
    <source>
        <dbReference type="ARBA" id="ARBA00022917"/>
    </source>
</evidence>
<dbReference type="Gene3D" id="1.10.10.410">
    <property type="match status" value="1"/>
</dbReference>
<dbReference type="InterPro" id="IPR014746">
    <property type="entry name" value="Gln_synth/guanido_kin_cat_dom"/>
</dbReference>
<dbReference type="InterPro" id="IPR018027">
    <property type="entry name" value="Asn/Gln_amidotransferase"/>
</dbReference>
<keyword evidence="5" id="KW-0067">ATP-binding</keyword>
<reference evidence="11 12" key="1">
    <citation type="submission" date="2017-09" db="EMBL/GenBank/DDBJ databases">
        <title>Depth-based differentiation of microbial function through sediment-hosted aquifers and enrichment of novel symbionts in the deep terrestrial subsurface.</title>
        <authorList>
            <person name="Probst A.J."/>
            <person name="Ladd B."/>
            <person name="Jarett J.K."/>
            <person name="Geller-Mcgrath D.E."/>
            <person name="Sieber C.M."/>
            <person name="Emerson J.B."/>
            <person name="Anantharaman K."/>
            <person name="Thomas B.C."/>
            <person name="Malmstrom R."/>
            <person name="Stieglmeier M."/>
            <person name="Klingl A."/>
            <person name="Woyke T."/>
            <person name="Ryan C.M."/>
            <person name="Banfield J.F."/>
        </authorList>
    </citation>
    <scope>NUCLEOTIDE SEQUENCE [LARGE SCALE GENOMIC DNA]</scope>
    <source>
        <strain evidence="11">CG23_combo_of_CG06-09_8_20_14_all_48_7</strain>
    </source>
</reference>
<dbReference type="GO" id="GO:0070681">
    <property type="term" value="P:glutaminyl-tRNAGln biosynthesis via transamidation"/>
    <property type="evidence" value="ECO:0007669"/>
    <property type="project" value="TreeGrafter"/>
</dbReference>
<gene>
    <name evidence="11" type="ORF">COX46_00775</name>
</gene>
<protein>
    <submittedName>
        <fullName evidence="11">Asp-tRNA(Asn)/Glu-tRNA(Gln) amidotransferase GatCAB subunit B</fullName>
    </submittedName>
</protein>
<comment type="function">
    <text evidence="7">Allows the formation of correctly charged Asn-tRNA(Asn) or Gln-tRNA(Gln) through the transamidation of misacylated Asp-tRNA(Asn) or Glu-tRNA(Gln) in organisms which lack either or both of asparaginyl-tRNA or glutaminyl-tRNA synthetases. The reaction takes place in the presence of glutamine and ATP through an activated phospho-Asp-tRNA(Asn) or phospho-Glu-tRNA(Gln).</text>
</comment>
<evidence type="ECO:0000259" key="10">
    <source>
        <dbReference type="SMART" id="SM00845"/>
    </source>
</evidence>
<keyword evidence="11" id="KW-0808">Transferase</keyword>